<sequence length="42" mass="4910">MFDKDCVYHVTVDSCIPCRLGCLGRLSYLIRLAPPLRQLWRT</sequence>
<dbReference type="EMBL" id="CP123443">
    <property type="protein sequence ID" value="WGK68957.1"/>
    <property type="molecule type" value="Genomic_DNA"/>
</dbReference>
<keyword evidence="2" id="KW-1185">Reference proteome</keyword>
<proteinExistence type="predicted"/>
<evidence type="ECO:0000313" key="2">
    <source>
        <dbReference type="Proteomes" id="UP001228690"/>
    </source>
</evidence>
<protein>
    <submittedName>
        <fullName evidence="1">Uncharacterized protein</fullName>
    </submittedName>
</protein>
<name>A0ABY8MG43_9SPIO</name>
<dbReference type="RefSeq" id="WP_326927144.1">
    <property type="nucleotide sequence ID" value="NZ_CP123443.1"/>
</dbReference>
<dbReference type="Proteomes" id="UP001228690">
    <property type="component" value="Chromosome"/>
</dbReference>
<reference evidence="1 2" key="1">
    <citation type="submission" date="2023-04" db="EMBL/GenBank/DDBJ databases">
        <title>Spirochaete genome identified in red abalone sample constitutes a novel genus.</title>
        <authorList>
            <person name="Sharma S.P."/>
            <person name="Purcell C.M."/>
            <person name="Hyde J.R."/>
            <person name="Severin A.J."/>
        </authorList>
    </citation>
    <scope>NUCLEOTIDE SEQUENCE [LARGE SCALE GENOMIC DNA]</scope>
    <source>
        <strain evidence="1 2">SP-2023</strain>
    </source>
</reference>
<gene>
    <name evidence="1" type="ORF">P0082_10790</name>
</gene>
<organism evidence="1 2">
    <name type="scientific">Candidatus Haliotispira prima</name>
    <dbReference type="NCBI Taxonomy" id="3034016"/>
    <lineage>
        <taxon>Bacteria</taxon>
        <taxon>Pseudomonadati</taxon>
        <taxon>Spirochaetota</taxon>
        <taxon>Spirochaetia</taxon>
        <taxon>Spirochaetales</taxon>
        <taxon>Spirochaetaceae</taxon>
        <taxon>Candidatus Haliotispira</taxon>
    </lineage>
</organism>
<evidence type="ECO:0000313" key="1">
    <source>
        <dbReference type="EMBL" id="WGK68957.1"/>
    </source>
</evidence>
<accession>A0ABY8MG43</accession>